<evidence type="ECO:0000256" key="1">
    <source>
        <dbReference type="SAM" id="Coils"/>
    </source>
</evidence>
<dbReference type="GO" id="GO:0005525">
    <property type="term" value="F:GTP binding"/>
    <property type="evidence" value="ECO:0007669"/>
    <property type="project" value="InterPro"/>
</dbReference>
<dbReference type="Gene3D" id="3.40.50.300">
    <property type="entry name" value="P-loop containing nucleotide triphosphate hydrolases"/>
    <property type="match status" value="1"/>
</dbReference>
<dbReference type="PANTHER" id="PTHR42714">
    <property type="entry name" value="TRNA MODIFICATION GTPASE GTPBP3"/>
    <property type="match status" value="1"/>
</dbReference>
<protein>
    <submittedName>
        <fullName evidence="3">Small GTP-binding protein</fullName>
    </submittedName>
</protein>
<dbReference type="GO" id="GO:0005829">
    <property type="term" value="C:cytosol"/>
    <property type="evidence" value="ECO:0007669"/>
    <property type="project" value="TreeGrafter"/>
</dbReference>
<accession>F8IFW0</accession>
<sequence length="526" mass="58781">MWAIVQMARISRIMVGELQRERRAAMSSVSTTAPRFAQRFLEVADWLEAKGASRYADRIRSILADSEAVTTYTAAFCGLFSAGKSSLVGALAGKRLRTGANPTTAEVEAVEVEVEGGTLRLLDTPGIDSTDERHREATMNALYQADLVAIVTDYQHVEADANLELLQMFTASDKPLLLIVHQVDKHLEAELPFEAFAESVRELAADYGVDASRVFFTAVRPSAHSQLDELRVFLVATAEAALGTDGEPMIRRLIEVAREGVSACYEFEWEKRTKAVEEVLGRAPQTLDEAREWLWDAKRRAEALAQEEAEQRQRLKALVETLRDGWLRAVDLAQIAPYDTAEKGRRYVDSLRADFKVGMFRSAKKTEAEREARLLAFVDDLAEKVENFLTRPLSAEMAQQIREVGLQAAAEERLIERCQGLRVPVDAAYVQACVKPGSLVSAEYGHQFIRDVQDRVRRDMRAQVQEIAEALAAAVEERMQTEEQRRAPERDAAERSCQVLRSYVELGEEYESALAAVTQGEVPRGE</sequence>
<dbReference type="Pfam" id="PF01926">
    <property type="entry name" value="MMR_HSR1"/>
    <property type="match status" value="1"/>
</dbReference>
<feature type="domain" description="G" evidence="2">
    <location>
        <begin position="74"/>
        <end position="180"/>
    </location>
</feature>
<dbReference type="InterPro" id="IPR006073">
    <property type="entry name" value="GTP-bd"/>
</dbReference>
<dbReference type="InterPro" id="IPR027417">
    <property type="entry name" value="P-loop_NTPase"/>
</dbReference>
<keyword evidence="1" id="KW-0175">Coiled coil</keyword>
<evidence type="ECO:0000313" key="4">
    <source>
        <dbReference type="Proteomes" id="UP000000292"/>
    </source>
</evidence>
<evidence type="ECO:0000259" key="2">
    <source>
        <dbReference type="Pfam" id="PF01926"/>
    </source>
</evidence>
<proteinExistence type="predicted"/>
<dbReference type="KEGG" id="aad:TC41_0978"/>
<feature type="coiled-coil region" evidence="1">
    <location>
        <begin position="457"/>
        <end position="485"/>
    </location>
</feature>
<dbReference type="HOGENOM" id="CLU_036283_0_0_9"/>
<dbReference type="PANTHER" id="PTHR42714:SF2">
    <property type="entry name" value="TRNA MODIFICATION GTPASE GTPBP3, MITOCHONDRIAL"/>
    <property type="match status" value="1"/>
</dbReference>
<dbReference type="STRING" id="1048834.TC41_0978"/>
<dbReference type="PATRIC" id="fig|1048834.4.peg.934"/>
<evidence type="ECO:0000313" key="3">
    <source>
        <dbReference type="EMBL" id="AEJ42931.1"/>
    </source>
</evidence>
<reference evidence="4" key="2">
    <citation type="submission" date="2011-06" db="EMBL/GenBank/DDBJ databases">
        <title>The complete genome sequence of Alicyclobacillus acidocaldarius sp. Tc-4-1.</title>
        <authorList>
            <person name="Chen Y."/>
            <person name="He Y."/>
            <person name="Dong Z."/>
            <person name="Hu S."/>
        </authorList>
    </citation>
    <scope>NUCLEOTIDE SEQUENCE [LARGE SCALE GENOMIC DNA]</scope>
    <source>
        <strain evidence="4">Tc-4-1</strain>
    </source>
</reference>
<dbReference type="GO" id="GO:0030488">
    <property type="term" value="P:tRNA methylation"/>
    <property type="evidence" value="ECO:0007669"/>
    <property type="project" value="TreeGrafter"/>
</dbReference>
<reference evidence="3 4" key="1">
    <citation type="journal article" date="2011" name="J. Bacteriol.">
        <title>Complete Genome Sequence of Alicyclobacillus acidocaldarius Strain Tc-4-1.</title>
        <authorList>
            <person name="Chen Y."/>
            <person name="He Y."/>
            <person name="Zhang B."/>
            <person name="Yang J."/>
            <person name="Li W."/>
            <person name="Dong Z."/>
            <person name="Hu S."/>
        </authorList>
    </citation>
    <scope>NUCLEOTIDE SEQUENCE [LARGE SCALE GENOMIC DNA]</scope>
    <source>
        <strain evidence="3 4">Tc-4-1</strain>
    </source>
</reference>
<gene>
    <name evidence="3" type="ordered locus">TC41_0978</name>
</gene>
<dbReference type="AlphaFoldDB" id="F8IFW0"/>
<dbReference type="eggNOG" id="COG0699">
    <property type="taxonomic scope" value="Bacteria"/>
</dbReference>
<dbReference type="EMBL" id="CP002902">
    <property type="protein sequence ID" value="AEJ42931.1"/>
    <property type="molecule type" value="Genomic_DNA"/>
</dbReference>
<name>F8IFW0_ALIAT</name>
<organism evidence="3 4">
    <name type="scientific">Alicyclobacillus acidocaldarius (strain Tc-4-1)</name>
    <name type="common">Bacillus acidocaldarius</name>
    <dbReference type="NCBI Taxonomy" id="1048834"/>
    <lineage>
        <taxon>Bacteria</taxon>
        <taxon>Bacillati</taxon>
        <taxon>Bacillota</taxon>
        <taxon>Bacilli</taxon>
        <taxon>Bacillales</taxon>
        <taxon>Alicyclobacillaceae</taxon>
        <taxon>Alicyclobacillus</taxon>
    </lineage>
</organism>
<dbReference type="GO" id="GO:0002098">
    <property type="term" value="P:tRNA wobble uridine modification"/>
    <property type="evidence" value="ECO:0007669"/>
    <property type="project" value="TreeGrafter"/>
</dbReference>
<dbReference type="SUPFAM" id="SSF52540">
    <property type="entry name" value="P-loop containing nucleoside triphosphate hydrolases"/>
    <property type="match status" value="1"/>
</dbReference>
<dbReference type="Proteomes" id="UP000000292">
    <property type="component" value="Chromosome"/>
</dbReference>